<organism evidence="1 2">
    <name type="scientific">Roseomonas elaeocarpi</name>
    <dbReference type="NCBI Taxonomy" id="907779"/>
    <lineage>
        <taxon>Bacteria</taxon>
        <taxon>Pseudomonadati</taxon>
        <taxon>Pseudomonadota</taxon>
        <taxon>Alphaproteobacteria</taxon>
        <taxon>Acetobacterales</taxon>
        <taxon>Roseomonadaceae</taxon>
        <taxon>Roseomonas</taxon>
    </lineage>
</organism>
<dbReference type="Proteomes" id="UP001589865">
    <property type="component" value="Unassembled WGS sequence"/>
</dbReference>
<dbReference type="EMBL" id="JBHLUN010000003">
    <property type="protein sequence ID" value="MFC0407553.1"/>
    <property type="molecule type" value="Genomic_DNA"/>
</dbReference>
<evidence type="ECO:0000313" key="1">
    <source>
        <dbReference type="EMBL" id="MFC0407553.1"/>
    </source>
</evidence>
<keyword evidence="2" id="KW-1185">Reference proteome</keyword>
<comment type="caution">
    <text evidence="1">The sequence shown here is derived from an EMBL/GenBank/DDBJ whole genome shotgun (WGS) entry which is preliminary data.</text>
</comment>
<accession>A0ABV6JP98</accession>
<protein>
    <submittedName>
        <fullName evidence="1">UPF0262 family protein</fullName>
    </submittedName>
</protein>
<dbReference type="Pfam" id="PF06793">
    <property type="entry name" value="UPF0262"/>
    <property type="match status" value="1"/>
</dbReference>
<evidence type="ECO:0000313" key="2">
    <source>
        <dbReference type="Proteomes" id="UP001589865"/>
    </source>
</evidence>
<gene>
    <name evidence="1" type="ORF">ACFFGY_04790</name>
</gene>
<dbReference type="RefSeq" id="WP_377043268.1">
    <property type="nucleotide sequence ID" value="NZ_JBHLUN010000003.1"/>
</dbReference>
<name>A0ABV6JP98_9PROT</name>
<sequence length="161" mass="17846">MSEEAATTQHLLAITLPEGVVPHSPYAQADREQAVADLLSGNRFDPAGLPAGPYRLHLDLREGRLWLDIRDAADRPLHGLALSLSPFRRLVKDYRMVVEAHEAAVTADSHDSRVQTLDMGRRGLHDEGAALLRERLDGKVATDEQTARRLFTLICALHSRV</sequence>
<dbReference type="NCBIfam" id="NF002769">
    <property type="entry name" value="PRK02853.1"/>
    <property type="match status" value="1"/>
</dbReference>
<dbReference type="InterPro" id="IPR008321">
    <property type="entry name" value="UCP032146"/>
</dbReference>
<proteinExistence type="predicted"/>
<reference evidence="1 2" key="1">
    <citation type="submission" date="2024-09" db="EMBL/GenBank/DDBJ databases">
        <authorList>
            <person name="Sun Q."/>
            <person name="Mori K."/>
        </authorList>
    </citation>
    <scope>NUCLEOTIDE SEQUENCE [LARGE SCALE GENOMIC DNA]</scope>
    <source>
        <strain evidence="1 2">TBRC 5777</strain>
    </source>
</reference>